<dbReference type="STRING" id="913024.SAMN05421741_10370"/>
<name>A0A1I4XNX1_9FLAO</name>
<dbReference type="RefSeq" id="WP_091519048.1">
    <property type="nucleotide sequence ID" value="NZ_FOVI01000003.1"/>
</dbReference>
<reference evidence="11" key="1">
    <citation type="submission" date="2016-10" db="EMBL/GenBank/DDBJ databases">
        <authorList>
            <person name="Varghese N."/>
            <person name="Submissions S."/>
        </authorList>
    </citation>
    <scope>NUCLEOTIDE SEQUENCE [LARGE SCALE GENOMIC DNA]</scope>
    <source>
        <strain evidence="11">DS-12</strain>
    </source>
</reference>
<keyword evidence="7" id="KW-0275">Fatty acid biosynthesis</keyword>
<dbReference type="PANTHER" id="PTHR31727:SF6">
    <property type="entry name" value="OLEOYL-ACYL CARRIER PROTEIN THIOESTERASE 1, CHLOROPLASTIC"/>
    <property type="match status" value="1"/>
</dbReference>
<evidence type="ECO:0000256" key="7">
    <source>
        <dbReference type="ARBA" id="ARBA00023160"/>
    </source>
</evidence>
<evidence type="ECO:0000256" key="1">
    <source>
        <dbReference type="ARBA" id="ARBA00006500"/>
    </source>
</evidence>
<dbReference type="AlphaFoldDB" id="A0A1I4XNX1"/>
<dbReference type="Gene3D" id="3.10.129.10">
    <property type="entry name" value="Hotdog Thioesterase"/>
    <property type="match status" value="2"/>
</dbReference>
<dbReference type="GO" id="GO:0016297">
    <property type="term" value="F:fatty acyl-[ACP] hydrolase activity"/>
    <property type="evidence" value="ECO:0007669"/>
    <property type="project" value="InterPro"/>
</dbReference>
<protein>
    <submittedName>
        <fullName evidence="10">Acyl-ACP thioesterase</fullName>
    </submittedName>
</protein>
<gene>
    <name evidence="10" type="ORF">SAMN05421741_10370</name>
</gene>
<evidence type="ECO:0000256" key="6">
    <source>
        <dbReference type="ARBA" id="ARBA00023098"/>
    </source>
</evidence>
<keyword evidence="5" id="KW-0809">Transit peptide</keyword>
<dbReference type="Pfam" id="PF01643">
    <property type="entry name" value="Acyl-ACP_TE"/>
    <property type="match status" value="1"/>
</dbReference>
<comment type="similarity">
    <text evidence="1">Belongs to the acyl-ACP thioesterase family.</text>
</comment>
<dbReference type="OrthoDB" id="9801517at2"/>
<dbReference type="EMBL" id="FOVI01000003">
    <property type="protein sequence ID" value="SFN27492.1"/>
    <property type="molecule type" value="Genomic_DNA"/>
</dbReference>
<sequence>MNLPDKFSSKYKGSCQVTIDKCSVNSKIRITDLMNLLQAVAGKHSDLGGMSYFDMQQNNQAWVLSSMRIEIENLPQWHETIEIETWIETLAGIKTIRDFDVFLNDKKIIGGNSLWVVLNTEKRRPETIAISHDHLEKYPEKKATLKKFSKIDLSQNAALVNQHKVAFSDLDALNHVNNVKYIEWCLDCLPIDILEKNCIKAIDINYLKEVTYNQTAAIYSSINEKEIYFYIKLDGIVCFAMKLELNTHL</sequence>
<feature type="domain" description="Acyl-ACP thioesterase N-terminal hotdog" evidence="8">
    <location>
        <begin position="10"/>
        <end position="129"/>
    </location>
</feature>
<keyword evidence="2" id="KW-0444">Lipid biosynthesis</keyword>
<dbReference type="InterPro" id="IPR045023">
    <property type="entry name" value="FATA/B"/>
</dbReference>
<evidence type="ECO:0000256" key="4">
    <source>
        <dbReference type="ARBA" id="ARBA00022832"/>
    </source>
</evidence>
<accession>A0A1I4XNX1</accession>
<evidence type="ECO:0000259" key="9">
    <source>
        <dbReference type="Pfam" id="PF20791"/>
    </source>
</evidence>
<dbReference type="Proteomes" id="UP000199036">
    <property type="component" value="Unassembled WGS sequence"/>
</dbReference>
<dbReference type="SUPFAM" id="SSF54637">
    <property type="entry name" value="Thioesterase/thiol ester dehydrase-isomerase"/>
    <property type="match status" value="2"/>
</dbReference>
<evidence type="ECO:0000313" key="10">
    <source>
        <dbReference type="EMBL" id="SFN27492.1"/>
    </source>
</evidence>
<keyword evidence="3" id="KW-0378">Hydrolase</keyword>
<keyword evidence="11" id="KW-1185">Reference proteome</keyword>
<dbReference type="InterPro" id="IPR029069">
    <property type="entry name" value="HotDog_dom_sf"/>
</dbReference>
<dbReference type="InterPro" id="IPR002864">
    <property type="entry name" value="Acyl-ACP_thioesterase_NHD"/>
</dbReference>
<keyword evidence="6" id="KW-0443">Lipid metabolism</keyword>
<organism evidence="10 11">
    <name type="scientific">Paenimyroides ummariense</name>
    <dbReference type="NCBI Taxonomy" id="913024"/>
    <lineage>
        <taxon>Bacteria</taxon>
        <taxon>Pseudomonadati</taxon>
        <taxon>Bacteroidota</taxon>
        <taxon>Flavobacteriia</taxon>
        <taxon>Flavobacteriales</taxon>
        <taxon>Flavobacteriaceae</taxon>
        <taxon>Paenimyroides</taxon>
    </lineage>
</organism>
<proteinExistence type="inferred from homology"/>
<dbReference type="InterPro" id="IPR049427">
    <property type="entry name" value="Acyl-ACP_TE_C"/>
</dbReference>
<dbReference type="GO" id="GO:0000036">
    <property type="term" value="F:acyl carrier activity"/>
    <property type="evidence" value="ECO:0007669"/>
    <property type="project" value="TreeGrafter"/>
</dbReference>
<dbReference type="PANTHER" id="PTHR31727">
    <property type="entry name" value="OLEOYL-ACYL CARRIER PROTEIN THIOESTERASE 1, CHLOROPLASTIC"/>
    <property type="match status" value="1"/>
</dbReference>
<feature type="domain" description="Acyl-ACP thioesterase-like C-terminal" evidence="9">
    <location>
        <begin position="157"/>
        <end position="226"/>
    </location>
</feature>
<keyword evidence="4" id="KW-0276">Fatty acid metabolism</keyword>
<evidence type="ECO:0000313" key="11">
    <source>
        <dbReference type="Proteomes" id="UP000199036"/>
    </source>
</evidence>
<evidence type="ECO:0000256" key="3">
    <source>
        <dbReference type="ARBA" id="ARBA00022801"/>
    </source>
</evidence>
<evidence type="ECO:0000256" key="2">
    <source>
        <dbReference type="ARBA" id="ARBA00022516"/>
    </source>
</evidence>
<evidence type="ECO:0000259" key="8">
    <source>
        <dbReference type="Pfam" id="PF01643"/>
    </source>
</evidence>
<evidence type="ECO:0000256" key="5">
    <source>
        <dbReference type="ARBA" id="ARBA00022946"/>
    </source>
</evidence>
<dbReference type="Pfam" id="PF20791">
    <property type="entry name" value="Acyl-ACP_TE_C"/>
    <property type="match status" value="1"/>
</dbReference>